<sequence>MVTSSDLAWKKPKTLNCSHCEMKPTRLHLQCSHQEPDRVLTRYECELSHQKLNNDDDDNAQCIAYWKDDVARYAMNVMLAIVLNSSNVTIQQKTRQLLLRLANNNKTLPSSVFLEGSNFDTLHPQSAGGFGEVYRTTYGETTVAAKRLIQTHGQDNEDEKRWRSYYEALMWKTLKHERLLPLSGIIKMEQEYFITSPWHCDGNSGTFLIDMVRFHERYRWGRFYQLFVYRWLLQVVQGLQHLHEQGVVHGDLHPGNVIFVNRRPNEKDHLEFDIVLVDFGLSVIREANSNQRRSTRGGAVLAPEQMPFELDPRPGRPTAESDIFMFAALCFQLYTTLPIYPAIGMYNKERAVSVLKPLDREVTVSVPGGNAPVVIPDELWEIIERCWTVAEDRPSLDWFEERLKAIQGSPSSELLSRLRFVASIYFRKTVHMVIVATIPKMVFVTVLLDNNTRQFQALNLNLL</sequence>
<keyword evidence="7" id="KW-1185">Reference proteome</keyword>
<accession>A0AAW0GRT6</accession>
<evidence type="ECO:0000256" key="2">
    <source>
        <dbReference type="ARBA" id="ARBA00022741"/>
    </source>
</evidence>
<evidence type="ECO:0000313" key="7">
    <source>
        <dbReference type="Proteomes" id="UP001385951"/>
    </source>
</evidence>
<dbReference type="InterPro" id="IPR000719">
    <property type="entry name" value="Prot_kinase_dom"/>
</dbReference>
<dbReference type="InterPro" id="IPR051681">
    <property type="entry name" value="Ser/Thr_Kinases-Pseudokinases"/>
</dbReference>
<gene>
    <name evidence="6" type="ORF">QCA50_003891</name>
</gene>
<dbReference type="GO" id="GO:0004674">
    <property type="term" value="F:protein serine/threonine kinase activity"/>
    <property type="evidence" value="ECO:0007669"/>
    <property type="project" value="TreeGrafter"/>
</dbReference>
<feature type="domain" description="Protein kinase" evidence="5">
    <location>
        <begin position="119"/>
        <end position="406"/>
    </location>
</feature>
<dbReference type="PANTHER" id="PTHR44329:SF288">
    <property type="entry name" value="MITOGEN-ACTIVATED PROTEIN KINASE KINASE KINASE 20"/>
    <property type="match status" value="1"/>
</dbReference>
<evidence type="ECO:0000256" key="3">
    <source>
        <dbReference type="ARBA" id="ARBA00022777"/>
    </source>
</evidence>
<dbReference type="PROSITE" id="PS50011">
    <property type="entry name" value="PROTEIN_KINASE_DOM"/>
    <property type="match status" value="1"/>
</dbReference>
<dbReference type="Proteomes" id="UP001385951">
    <property type="component" value="Unassembled WGS sequence"/>
</dbReference>
<proteinExistence type="predicted"/>
<dbReference type="EMBL" id="JASBNA010000004">
    <property type="protein sequence ID" value="KAK7692266.1"/>
    <property type="molecule type" value="Genomic_DNA"/>
</dbReference>
<name>A0AAW0GRT6_9APHY</name>
<dbReference type="Gene3D" id="1.10.510.10">
    <property type="entry name" value="Transferase(Phosphotransferase) domain 1"/>
    <property type="match status" value="1"/>
</dbReference>
<dbReference type="CDD" id="cd00180">
    <property type="entry name" value="PKc"/>
    <property type="match status" value="1"/>
</dbReference>
<dbReference type="GO" id="GO:0005524">
    <property type="term" value="F:ATP binding"/>
    <property type="evidence" value="ECO:0007669"/>
    <property type="project" value="UniProtKB-KW"/>
</dbReference>
<dbReference type="Pfam" id="PF07714">
    <property type="entry name" value="PK_Tyr_Ser-Thr"/>
    <property type="match status" value="1"/>
</dbReference>
<reference evidence="6 7" key="1">
    <citation type="submission" date="2022-09" db="EMBL/GenBank/DDBJ databases">
        <authorList>
            <person name="Palmer J.M."/>
        </authorList>
    </citation>
    <scope>NUCLEOTIDE SEQUENCE [LARGE SCALE GENOMIC DNA]</scope>
    <source>
        <strain evidence="6 7">DSM 7382</strain>
    </source>
</reference>
<dbReference type="PANTHER" id="PTHR44329">
    <property type="entry name" value="SERINE/THREONINE-PROTEIN KINASE TNNI3K-RELATED"/>
    <property type="match status" value="1"/>
</dbReference>
<keyword evidence="4" id="KW-0067">ATP-binding</keyword>
<dbReference type="SUPFAM" id="SSF56112">
    <property type="entry name" value="Protein kinase-like (PK-like)"/>
    <property type="match status" value="1"/>
</dbReference>
<protein>
    <recommendedName>
        <fullName evidence="5">Protein kinase domain-containing protein</fullName>
    </recommendedName>
</protein>
<evidence type="ECO:0000313" key="6">
    <source>
        <dbReference type="EMBL" id="KAK7692266.1"/>
    </source>
</evidence>
<dbReference type="AlphaFoldDB" id="A0AAW0GRT6"/>
<evidence type="ECO:0000256" key="1">
    <source>
        <dbReference type="ARBA" id="ARBA00022679"/>
    </source>
</evidence>
<organism evidence="6 7">
    <name type="scientific">Cerrena zonata</name>
    <dbReference type="NCBI Taxonomy" id="2478898"/>
    <lineage>
        <taxon>Eukaryota</taxon>
        <taxon>Fungi</taxon>
        <taxon>Dikarya</taxon>
        <taxon>Basidiomycota</taxon>
        <taxon>Agaricomycotina</taxon>
        <taxon>Agaricomycetes</taxon>
        <taxon>Polyporales</taxon>
        <taxon>Cerrenaceae</taxon>
        <taxon>Cerrena</taxon>
    </lineage>
</organism>
<evidence type="ECO:0000259" key="5">
    <source>
        <dbReference type="PROSITE" id="PS50011"/>
    </source>
</evidence>
<dbReference type="InterPro" id="IPR001245">
    <property type="entry name" value="Ser-Thr/Tyr_kinase_cat_dom"/>
</dbReference>
<dbReference type="InterPro" id="IPR011009">
    <property type="entry name" value="Kinase-like_dom_sf"/>
</dbReference>
<keyword evidence="1" id="KW-0808">Transferase</keyword>
<keyword evidence="2" id="KW-0547">Nucleotide-binding</keyword>
<keyword evidence="3" id="KW-0418">Kinase</keyword>
<comment type="caution">
    <text evidence="6">The sequence shown here is derived from an EMBL/GenBank/DDBJ whole genome shotgun (WGS) entry which is preliminary data.</text>
</comment>
<evidence type="ECO:0000256" key="4">
    <source>
        <dbReference type="ARBA" id="ARBA00022840"/>
    </source>
</evidence>